<organism evidence="1 2">
    <name type="scientific">Candidatus Protochlamydia naegleriophila</name>
    <dbReference type="NCBI Taxonomy" id="389348"/>
    <lineage>
        <taxon>Bacteria</taxon>
        <taxon>Pseudomonadati</taxon>
        <taxon>Chlamydiota</taxon>
        <taxon>Chlamydiia</taxon>
        <taxon>Parachlamydiales</taxon>
        <taxon>Parachlamydiaceae</taxon>
        <taxon>Candidatus Protochlamydia</taxon>
    </lineage>
</organism>
<evidence type="ECO:0000313" key="2">
    <source>
        <dbReference type="Proteomes" id="UP000069902"/>
    </source>
</evidence>
<sequence>MLAQCLFVHKSSLERPNEMGTYTIPIDWPAIQLVVQAF</sequence>
<accession>A0A0U5J9F2</accession>
<keyword evidence="2" id="KW-1185">Reference proteome</keyword>
<dbReference type="AlphaFoldDB" id="A0A0U5J9F2"/>
<evidence type="ECO:0000313" key="1">
    <source>
        <dbReference type="EMBL" id="CUI16665.1"/>
    </source>
</evidence>
<name>A0A0U5J9F2_9BACT</name>
<reference evidence="2" key="1">
    <citation type="submission" date="2015-09" db="EMBL/GenBank/DDBJ databases">
        <authorList>
            <person name="Bertelli C."/>
        </authorList>
    </citation>
    <scope>NUCLEOTIDE SEQUENCE [LARGE SCALE GENOMIC DNA]</scope>
    <source>
        <strain evidence="2">KNic</strain>
    </source>
</reference>
<gene>
    <name evidence="1" type="ORF">PNK_1048</name>
</gene>
<protein>
    <submittedName>
        <fullName evidence="1">Uncharacterized protein</fullName>
    </submittedName>
</protein>
<dbReference type="EMBL" id="LN879502">
    <property type="protein sequence ID" value="CUI16665.1"/>
    <property type="molecule type" value="Genomic_DNA"/>
</dbReference>
<dbReference type="KEGG" id="pnl:PNK_1048"/>
<proteinExistence type="predicted"/>
<dbReference type="Proteomes" id="UP000069902">
    <property type="component" value="Chromosome cPNK"/>
</dbReference>
<dbReference type="InParanoid" id="A0A0U5J9F2"/>